<dbReference type="KEGG" id="vg:16574984"/>
<evidence type="ECO:0000313" key="2">
    <source>
        <dbReference type="Proteomes" id="UP000015545"/>
    </source>
</evidence>
<organism evidence="1 2">
    <name type="scientific">Pseudomonas phage PaBG</name>
    <dbReference type="NCBI Taxonomy" id="1335230"/>
    <lineage>
        <taxon>Viruses</taxon>
        <taxon>Duplodnaviria</taxon>
        <taxon>Heunggongvirae</taxon>
        <taxon>Uroviricota</taxon>
        <taxon>Caudoviricetes</taxon>
        <taxon>Baikalvirus</taxon>
        <taxon>Baikalvirus PaBG</taxon>
    </lineage>
</organism>
<dbReference type="Proteomes" id="UP000015545">
    <property type="component" value="Segment"/>
</dbReference>
<name>S5VVH4_9CAUD</name>
<evidence type="ECO:0000313" key="1">
    <source>
        <dbReference type="EMBL" id="AGS82182.1"/>
    </source>
</evidence>
<gene>
    <name evidence="1" type="ORF">PaBG_00299</name>
</gene>
<sequence>MGKVAAFIDNKVNYEVWADGRQLERVLVHPNLLVIPEKGALYQLSVDDASEHLSPRSSDTIGRVLDVQFKQSIVRRIVGPREDEVVDAQMKQSIVVLVEVLHTAEWLGYLQEGPIRH</sequence>
<proteinExistence type="predicted"/>
<keyword evidence="2" id="KW-1185">Reference proteome</keyword>
<accession>S5VVH4</accession>
<protein>
    <submittedName>
        <fullName evidence="1">Uncharacterized protein</fullName>
    </submittedName>
</protein>
<dbReference type="EMBL" id="KF147891">
    <property type="protein sequence ID" value="AGS82182.1"/>
    <property type="molecule type" value="Genomic_DNA"/>
</dbReference>
<dbReference type="RefSeq" id="YP_008433629.1">
    <property type="nucleotide sequence ID" value="NC_022096.1"/>
</dbReference>
<reference evidence="1 2" key="1">
    <citation type="journal article" date="2014" name="Genome Announc.">
        <title>Complete Genome Sequence of the Novel Giant Pseudomonas Phage PaBG.</title>
        <authorList>
            <person name="Sykilinda N.N."/>
            <person name="Bondar A.A."/>
            <person name="Gorshkova A.S."/>
            <person name="Kurochkina L.P."/>
            <person name="Kulikov E.E."/>
            <person name="Shneider M.M."/>
            <person name="Kadykov V.A."/>
            <person name="Solovjeva N.V."/>
            <person name="Kabilov M.R."/>
            <person name="Mesyanzhinov V.V."/>
            <person name="Vlassov V.V."/>
            <person name="Drukker V.V."/>
            <person name="Miroshnikov K.A."/>
        </authorList>
    </citation>
    <scope>NUCLEOTIDE SEQUENCE [LARGE SCALE GENOMIC DNA]</scope>
</reference>